<evidence type="ECO:0000256" key="2">
    <source>
        <dbReference type="SAM" id="MobiDB-lite"/>
    </source>
</evidence>
<dbReference type="OrthoDB" id="4132249at2759"/>
<comment type="caution">
    <text evidence="3">The sequence shown here is derived from an EMBL/GenBank/DDBJ whole genome shotgun (WGS) entry which is preliminary data.</text>
</comment>
<dbReference type="GO" id="GO:0008270">
    <property type="term" value="F:zinc ion binding"/>
    <property type="evidence" value="ECO:0007669"/>
    <property type="project" value="InterPro"/>
</dbReference>
<keyword evidence="1" id="KW-0539">Nucleus</keyword>
<dbReference type="EMBL" id="JAANBB010000006">
    <property type="protein sequence ID" value="KAF7557292.1"/>
    <property type="molecule type" value="Genomic_DNA"/>
</dbReference>
<protein>
    <recommendedName>
        <fullName evidence="5">Zn(2)-C6 fungal-type domain-containing protein</fullName>
    </recommendedName>
</protein>
<evidence type="ECO:0000313" key="3">
    <source>
        <dbReference type="EMBL" id="KAF7557292.1"/>
    </source>
</evidence>
<organism evidence="3 4">
    <name type="scientific">Cylindrodendrum hubeiense</name>
    <dbReference type="NCBI Taxonomy" id="595255"/>
    <lineage>
        <taxon>Eukaryota</taxon>
        <taxon>Fungi</taxon>
        <taxon>Dikarya</taxon>
        <taxon>Ascomycota</taxon>
        <taxon>Pezizomycotina</taxon>
        <taxon>Sordariomycetes</taxon>
        <taxon>Hypocreomycetidae</taxon>
        <taxon>Hypocreales</taxon>
        <taxon>Nectriaceae</taxon>
        <taxon>Cylindrodendrum</taxon>
    </lineage>
</organism>
<dbReference type="GO" id="GO:0000981">
    <property type="term" value="F:DNA-binding transcription factor activity, RNA polymerase II-specific"/>
    <property type="evidence" value="ECO:0007669"/>
    <property type="project" value="InterPro"/>
</dbReference>
<dbReference type="CDD" id="cd00067">
    <property type="entry name" value="GAL4"/>
    <property type="match status" value="1"/>
</dbReference>
<dbReference type="InterPro" id="IPR050797">
    <property type="entry name" value="Carb_Metab_Trans_Reg"/>
</dbReference>
<feature type="compositionally biased region" description="Polar residues" evidence="2">
    <location>
        <begin position="72"/>
        <end position="84"/>
    </location>
</feature>
<evidence type="ECO:0000256" key="1">
    <source>
        <dbReference type="ARBA" id="ARBA00023242"/>
    </source>
</evidence>
<dbReference type="PANTHER" id="PTHR31668">
    <property type="entry name" value="GLUCOSE TRANSPORT TRANSCRIPTION REGULATOR RGT1-RELATED-RELATED"/>
    <property type="match status" value="1"/>
</dbReference>
<dbReference type="AlphaFoldDB" id="A0A9P5HMQ5"/>
<dbReference type="InterPro" id="IPR001138">
    <property type="entry name" value="Zn2Cys6_DnaBD"/>
</dbReference>
<name>A0A9P5HMQ5_9HYPO</name>
<accession>A0A9P5HMQ5</accession>
<feature type="region of interest" description="Disordered" evidence="2">
    <location>
        <begin position="61"/>
        <end position="110"/>
    </location>
</feature>
<evidence type="ECO:0008006" key="5">
    <source>
        <dbReference type="Google" id="ProtNLM"/>
    </source>
</evidence>
<dbReference type="Proteomes" id="UP000722485">
    <property type="component" value="Unassembled WGS sequence"/>
</dbReference>
<dbReference type="CDD" id="cd12148">
    <property type="entry name" value="fungal_TF_MHR"/>
    <property type="match status" value="1"/>
</dbReference>
<reference evidence="3" key="1">
    <citation type="submission" date="2020-03" db="EMBL/GenBank/DDBJ databases">
        <title>Draft Genome Sequence of Cylindrodendrum hubeiense.</title>
        <authorList>
            <person name="Buettner E."/>
            <person name="Kellner H."/>
        </authorList>
    </citation>
    <scope>NUCLEOTIDE SEQUENCE</scope>
    <source>
        <strain evidence="3">IHI 201604</strain>
    </source>
</reference>
<proteinExistence type="predicted"/>
<evidence type="ECO:0000313" key="4">
    <source>
        <dbReference type="Proteomes" id="UP000722485"/>
    </source>
</evidence>
<dbReference type="PANTHER" id="PTHR31668:SF20">
    <property type="entry name" value="ZN(II)2CYS6 TRANSCRIPTION FACTOR (EUROFUNG)"/>
    <property type="match status" value="1"/>
</dbReference>
<keyword evidence="4" id="KW-1185">Reference proteome</keyword>
<gene>
    <name evidence="3" type="ORF">G7Z17_g795</name>
</gene>
<sequence length="1176" mass="129409">MAETASPRLHFNRGDAAFTSLAHQEQHGMAPAESTRELSAEDLFYQASRQRTQFHLEDFSTTSLLPGDDSTHFSPSTTGDTLSSVRPPGISPDQFEQRSPNADTSNTEKKKKAHIINWNLWSGIGLPMVYHGLSKFKSWPPVERASAVSTHKGVMAWRMALQLVPTSAALVVIFINLSSHYIGGELSGPSGSDTEKLAALQFAAKAHEILMVISLGSILTAYILEELQYGEGLPYGAVFSPHQFQSAKVLFSSEMAGVIYQDWLGWPKKVAIVSLITTCSFLAMLVGPCSATLMQPRLGFWGAGGTSFWINATEDQLYPTVMSGSASFQHCMTDLRDLACPSANWEILEQDYFSYWPQLKPMGSMPSSLVISSPYSERKLDMDTRATPDNEYVIWADLSTVASVPLSPLANAIAELGRLWSFSARSSSTNFKYRQDAYSSVNARQPSVFAQCSPLGIYGEIAFPILHPSNVSMGLTSQVLTFNDGSYAVNETASLPSVIWHDGEKLMRQLDSSVAAVVTIPASDGNNASVHCCSIRAAYADASYKVRWTEHKVVTGGPFVPYQQAIFGSASQLIAIKKSWARYLSPTLIDNNTTVFASLMRSSGVWNTSTPSSLDNRDLIVESALAALIANGISRGNYDITVPLDFLKDPSDPENQWDGGGWVNEFIRSKAWFSDTRTLGNAFNDPADASERPSLEAERLSNIAMDATETPSHAKRVQVPRACQRCKTLRRGCSEFRPCRRCIDAGFGDQCAPNHASMASLVQYPASPLSAGGGIDAVQSMADLVPGRVIDYCAERFFARLYPTIPILTRDYVAHLKAVVASSSEWRVEAYCVLVAMCAQVLLQAEEPENLFPQGIIPEKNAVYGQIILDVALATHQMIPRNVKPTFNQCLLVFFLYACQARLSHHSQAFLFLREATTLLHLLRFDDVDAAFRDLAGHLFWVLLISERSHAIRYRRPITLQVTTETPELDTSDLSLVGFWSLAALFRPIDTSFVALLNHEVVATPPSPASIDYVETTVNTALKPTLELHDTQKANLRITQLWLRVIIWKLRLRLGYLSEGAPQQSLTYRYPLEVAKELTLSTRDLPIDSIKVHGVGLTEKLYDIASAVVDVLARVPIAPSSPQGLAMGTSLEDDLVYIRHLITQLPSGKSTYDPLLEKQIQQALPTIEPSPADEPP</sequence>